<sequence length="473" mass="50535">MTSAVKGAAAAVTEGVAAAAQKTVGDAQEHYRYVIVGGGVGAGYAAAEFAECGLKANELCIISSDQALPYERPALSKGYLKPSSPARLPNFHTCANTPGAPKQTAAWYFKQGIDVKLKTRVTSVDIKGKSLEAEAPGPRHHHITWDNLVIATGSKLISMDKAEGSGLKGIVYLRTVGEADDLVQEIQECKSRKGHCVVIGASYIGMECGASVAPHGIDVTMVASGDRLFPRLFTPEISTFYEDEFAKHGIKIIKNDRAERFVDAGNGRVGTVVLKSGTKLPCSLCVVGVGVKPEVELFKGKLPLADSGGIQVDGSLRPVGHKADSVYVIGDAAAFPLLRRGGDLQNVQHVQHARESAQYAVQSIMGKASGDYDYLPFFYSREFDLGWKLYGDQAGEPVYFGDKAEGKFGCFFVKDGKVLGVFAEGASDDEAKAMRAVADLRPSFQSKDTLARQGLDFATKIAEADHAHKRAKT</sequence>
<feature type="domain" description="Monodehydroascorbate reductase 3-like C-terminal" evidence="9">
    <location>
        <begin position="375"/>
        <end position="458"/>
    </location>
</feature>
<evidence type="ECO:0000256" key="4">
    <source>
        <dbReference type="ARBA" id="ARBA00022827"/>
    </source>
</evidence>
<dbReference type="InterPro" id="IPR023753">
    <property type="entry name" value="FAD/NAD-binding_dom"/>
</dbReference>
<organism evidence="10 11">
    <name type="scientific">Elliptochloris bilobata</name>
    <dbReference type="NCBI Taxonomy" id="381761"/>
    <lineage>
        <taxon>Eukaryota</taxon>
        <taxon>Viridiplantae</taxon>
        <taxon>Chlorophyta</taxon>
        <taxon>core chlorophytes</taxon>
        <taxon>Trebouxiophyceae</taxon>
        <taxon>Trebouxiophyceae incertae sedis</taxon>
        <taxon>Elliptochloris clade</taxon>
        <taxon>Elliptochloris</taxon>
    </lineage>
</organism>
<gene>
    <name evidence="10" type="ORF">WJX81_001997</name>
</gene>
<name>A0AAW1S3T5_9CHLO</name>
<evidence type="ECO:0000313" key="11">
    <source>
        <dbReference type="Proteomes" id="UP001445335"/>
    </source>
</evidence>
<keyword evidence="5" id="KW-0560">Oxidoreductase</keyword>
<dbReference type="Pfam" id="PF21791">
    <property type="entry name" value="MDHAR3-like_C"/>
    <property type="match status" value="1"/>
</dbReference>
<dbReference type="PRINTS" id="PR00368">
    <property type="entry name" value="FADPNR"/>
</dbReference>
<reference evidence="10 11" key="1">
    <citation type="journal article" date="2024" name="Nat. Commun.">
        <title>Phylogenomics reveals the evolutionary origins of lichenization in chlorophyte algae.</title>
        <authorList>
            <person name="Puginier C."/>
            <person name="Libourel C."/>
            <person name="Otte J."/>
            <person name="Skaloud P."/>
            <person name="Haon M."/>
            <person name="Grisel S."/>
            <person name="Petersen M."/>
            <person name="Berrin J.G."/>
            <person name="Delaux P.M."/>
            <person name="Dal Grande F."/>
            <person name="Keller J."/>
        </authorList>
    </citation>
    <scope>NUCLEOTIDE SEQUENCE [LARGE SCALE GENOMIC DNA]</scope>
    <source>
        <strain evidence="10 11">SAG 245.80</strain>
    </source>
</reference>
<comment type="similarity">
    <text evidence="2">Belongs to the FAD-dependent oxidoreductase family.</text>
</comment>
<evidence type="ECO:0000256" key="5">
    <source>
        <dbReference type="ARBA" id="ARBA00023002"/>
    </source>
</evidence>
<dbReference type="InterPro" id="IPR016156">
    <property type="entry name" value="FAD/NAD-linked_Rdtase_dimer_sf"/>
</dbReference>
<evidence type="ECO:0000256" key="7">
    <source>
        <dbReference type="ARBA" id="ARBA00038920"/>
    </source>
</evidence>
<protein>
    <recommendedName>
        <fullName evidence="7">monodehydroascorbate reductase (NADH)</fullName>
        <ecNumber evidence="7">1.6.5.4</ecNumber>
    </recommendedName>
</protein>
<dbReference type="PANTHER" id="PTHR43557">
    <property type="entry name" value="APOPTOSIS-INDUCING FACTOR 1"/>
    <property type="match status" value="1"/>
</dbReference>
<dbReference type="AlphaFoldDB" id="A0AAW1S3T5"/>
<dbReference type="InterPro" id="IPR050446">
    <property type="entry name" value="FAD-oxidoreductase/Apoptosis"/>
</dbReference>
<dbReference type="SUPFAM" id="SSF51905">
    <property type="entry name" value="FAD/NAD(P)-binding domain"/>
    <property type="match status" value="1"/>
</dbReference>
<dbReference type="Proteomes" id="UP001445335">
    <property type="component" value="Unassembled WGS sequence"/>
</dbReference>
<dbReference type="InterPro" id="IPR036188">
    <property type="entry name" value="FAD/NAD-bd_sf"/>
</dbReference>
<dbReference type="InterPro" id="IPR048618">
    <property type="entry name" value="MDHAR3-like_C"/>
</dbReference>
<evidence type="ECO:0000256" key="2">
    <source>
        <dbReference type="ARBA" id="ARBA00006442"/>
    </source>
</evidence>
<dbReference type="EMBL" id="JALJOU010000012">
    <property type="protein sequence ID" value="KAK9840747.1"/>
    <property type="molecule type" value="Genomic_DNA"/>
</dbReference>
<dbReference type="PANTHER" id="PTHR43557:SF2">
    <property type="entry name" value="RIESKE DOMAIN-CONTAINING PROTEIN-RELATED"/>
    <property type="match status" value="1"/>
</dbReference>
<evidence type="ECO:0000259" key="9">
    <source>
        <dbReference type="Pfam" id="PF21791"/>
    </source>
</evidence>
<dbReference type="GO" id="GO:0016656">
    <property type="term" value="F:monodehydroascorbate reductase (NADH) activity"/>
    <property type="evidence" value="ECO:0007669"/>
    <property type="project" value="UniProtKB-EC"/>
</dbReference>
<evidence type="ECO:0000256" key="1">
    <source>
        <dbReference type="ARBA" id="ARBA00001974"/>
    </source>
</evidence>
<dbReference type="GO" id="GO:0005737">
    <property type="term" value="C:cytoplasm"/>
    <property type="evidence" value="ECO:0007669"/>
    <property type="project" value="TreeGrafter"/>
</dbReference>
<dbReference type="SUPFAM" id="SSF55424">
    <property type="entry name" value="FAD/NAD-linked reductases, dimerisation (C-terminal) domain"/>
    <property type="match status" value="1"/>
</dbReference>
<dbReference type="Pfam" id="PF07992">
    <property type="entry name" value="Pyr_redox_2"/>
    <property type="match status" value="1"/>
</dbReference>
<dbReference type="Gene3D" id="3.30.390.30">
    <property type="match status" value="1"/>
</dbReference>
<comment type="cofactor">
    <cofactor evidence="1">
        <name>FAD</name>
        <dbReference type="ChEBI" id="CHEBI:57692"/>
    </cofactor>
</comment>
<evidence type="ECO:0000259" key="8">
    <source>
        <dbReference type="Pfam" id="PF07992"/>
    </source>
</evidence>
<keyword evidence="11" id="KW-1185">Reference proteome</keyword>
<proteinExistence type="inferred from homology"/>
<evidence type="ECO:0000256" key="3">
    <source>
        <dbReference type="ARBA" id="ARBA00022630"/>
    </source>
</evidence>
<keyword evidence="3" id="KW-0285">Flavoprotein</keyword>
<feature type="domain" description="FAD/NAD(P)-binding" evidence="8">
    <location>
        <begin position="31"/>
        <end position="356"/>
    </location>
</feature>
<accession>A0AAW1S3T5</accession>
<dbReference type="Gene3D" id="3.50.50.60">
    <property type="entry name" value="FAD/NAD(P)-binding domain"/>
    <property type="match status" value="2"/>
</dbReference>
<keyword evidence="4" id="KW-0274">FAD</keyword>
<dbReference type="PRINTS" id="PR00411">
    <property type="entry name" value="PNDRDTASEI"/>
</dbReference>
<evidence type="ECO:0000256" key="6">
    <source>
        <dbReference type="ARBA" id="ARBA00023027"/>
    </source>
</evidence>
<evidence type="ECO:0000313" key="10">
    <source>
        <dbReference type="EMBL" id="KAK9840747.1"/>
    </source>
</evidence>
<keyword evidence="6" id="KW-0520">NAD</keyword>
<dbReference type="EC" id="1.6.5.4" evidence="7"/>
<comment type="caution">
    <text evidence="10">The sequence shown here is derived from an EMBL/GenBank/DDBJ whole genome shotgun (WGS) entry which is preliminary data.</text>
</comment>